<feature type="region of interest" description="Disordered" evidence="5">
    <location>
        <begin position="323"/>
        <end position="358"/>
    </location>
</feature>
<name>A0AAX4KFL7_9TREE</name>
<evidence type="ECO:0000313" key="6">
    <source>
        <dbReference type="EMBL" id="WWD04350.1"/>
    </source>
</evidence>
<dbReference type="GO" id="GO:0006364">
    <property type="term" value="P:rRNA processing"/>
    <property type="evidence" value="ECO:0007669"/>
    <property type="project" value="UniProtKB-KW"/>
</dbReference>
<dbReference type="Pfam" id="PF05997">
    <property type="entry name" value="Nop52"/>
    <property type="match status" value="1"/>
</dbReference>
<evidence type="ECO:0008006" key="8">
    <source>
        <dbReference type="Google" id="ProtNLM"/>
    </source>
</evidence>
<gene>
    <name evidence="6" type="ORF">V865_002419</name>
</gene>
<feature type="compositionally biased region" description="Acidic residues" evidence="5">
    <location>
        <begin position="342"/>
        <end position="358"/>
    </location>
</feature>
<organism evidence="6 7">
    <name type="scientific">Kwoniella europaea PYCC6329</name>
    <dbReference type="NCBI Taxonomy" id="1423913"/>
    <lineage>
        <taxon>Eukaryota</taxon>
        <taxon>Fungi</taxon>
        <taxon>Dikarya</taxon>
        <taxon>Basidiomycota</taxon>
        <taxon>Agaricomycotina</taxon>
        <taxon>Tremellomycetes</taxon>
        <taxon>Tremellales</taxon>
        <taxon>Cryptococcaceae</taxon>
        <taxon>Kwoniella</taxon>
    </lineage>
</organism>
<dbReference type="GO" id="GO:0030688">
    <property type="term" value="C:preribosome, small subunit precursor"/>
    <property type="evidence" value="ECO:0007669"/>
    <property type="project" value="InterPro"/>
</dbReference>
<accession>A0AAX4KFL7</accession>
<evidence type="ECO:0000256" key="4">
    <source>
        <dbReference type="ARBA" id="ARBA00023242"/>
    </source>
</evidence>
<proteinExistence type="inferred from homology"/>
<comment type="similarity">
    <text evidence="2">Belongs to the RRP1 family.</text>
</comment>
<protein>
    <recommendedName>
        <fullName evidence="8">Ribosomal RNA-processing protein 1</fullName>
    </recommendedName>
</protein>
<dbReference type="PANTHER" id="PTHR13026:SF0">
    <property type="entry name" value="RIBOSOMAL RNA PROCESSING 1B"/>
    <property type="match status" value="1"/>
</dbReference>
<comment type="subcellular location">
    <subcellularLocation>
        <location evidence="1">Nucleus</location>
    </subcellularLocation>
</comment>
<dbReference type="EMBL" id="CP144089">
    <property type="protein sequence ID" value="WWD04350.1"/>
    <property type="molecule type" value="Genomic_DNA"/>
</dbReference>
<evidence type="ECO:0000256" key="3">
    <source>
        <dbReference type="ARBA" id="ARBA00022552"/>
    </source>
</evidence>
<dbReference type="RefSeq" id="XP_066082317.1">
    <property type="nucleotide sequence ID" value="XM_066226220.1"/>
</dbReference>
<dbReference type="Proteomes" id="UP001358614">
    <property type="component" value="Chromosome 1"/>
</dbReference>
<dbReference type="GeneID" id="91101223"/>
<evidence type="ECO:0000256" key="2">
    <source>
        <dbReference type="ARBA" id="ARBA00006374"/>
    </source>
</evidence>
<evidence type="ECO:0000313" key="7">
    <source>
        <dbReference type="Proteomes" id="UP001358614"/>
    </source>
</evidence>
<reference evidence="6 7" key="1">
    <citation type="submission" date="2024-01" db="EMBL/GenBank/DDBJ databases">
        <title>Comparative genomics of Cryptococcus and Kwoniella reveals pathogenesis evolution and contrasting modes of karyotype evolution via chromosome fusion or intercentromeric recombination.</title>
        <authorList>
            <person name="Coelho M.A."/>
            <person name="David-Palma M."/>
            <person name="Shea T."/>
            <person name="Bowers K."/>
            <person name="McGinley-Smith S."/>
            <person name="Mohammad A.W."/>
            <person name="Gnirke A."/>
            <person name="Yurkov A.M."/>
            <person name="Nowrousian M."/>
            <person name="Sun S."/>
            <person name="Cuomo C.A."/>
            <person name="Heitman J."/>
        </authorList>
    </citation>
    <scope>NUCLEOTIDE SEQUENCE [LARGE SCALE GENOMIC DNA]</scope>
    <source>
        <strain evidence="6 7">PYCC6329</strain>
    </source>
</reference>
<dbReference type="AlphaFoldDB" id="A0AAX4KFL7"/>
<sequence>MPSATSRKGKSRAAPAEETKAQAAMPLGKQLAHTDKKVRDRAIAGLIAFLSQGGDTEGESSSYVRLDDDEMAKLWKGLFYCFWMSDKPLVQQALAADLAELLLQIKPKTASSQDRFDASIAFLEGFWDAIVREWAGIDRLRMDKYYLLMRKYVNATFRLLAREKWEKNAIQAVNRILTKDGGPMTWQDRRVPTSISTHIADIYLDELNKALALPEVDSQPACPLTAVLEPHIILLTRTSTSTVHTRLMSSVFSPLLECLTLASPSLSLQQDAERPTKKSKKEEPMFAHIVMHSCVGQEGQTDRSSARELKKGLLKRMFEAAANEKATESNRRKVYQVWREEGGDDDDDDDEDEEEDDE</sequence>
<dbReference type="GO" id="GO:0005634">
    <property type="term" value="C:nucleus"/>
    <property type="evidence" value="ECO:0007669"/>
    <property type="project" value="UniProtKB-SubCell"/>
</dbReference>
<dbReference type="KEGG" id="ker:91101223"/>
<dbReference type="PANTHER" id="PTHR13026">
    <property type="entry name" value="NNP-1 PROTEIN NOVEL NUCLEAR PROTEIN 1 NOP52"/>
    <property type="match status" value="1"/>
</dbReference>
<keyword evidence="7" id="KW-1185">Reference proteome</keyword>
<dbReference type="InterPro" id="IPR010301">
    <property type="entry name" value="RRP1"/>
</dbReference>
<keyword evidence="4" id="KW-0539">Nucleus</keyword>
<feature type="region of interest" description="Disordered" evidence="5">
    <location>
        <begin position="1"/>
        <end position="27"/>
    </location>
</feature>
<evidence type="ECO:0000256" key="1">
    <source>
        <dbReference type="ARBA" id="ARBA00004123"/>
    </source>
</evidence>
<evidence type="ECO:0000256" key="5">
    <source>
        <dbReference type="SAM" id="MobiDB-lite"/>
    </source>
</evidence>
<keyword evidence="3" id="KW-0698">rRNA processing</keyword>